<dbReference type="GO" id="GO:0016787">
    <property type="term" value="F:hydrolase activity"/>
    <property type="evidence" value="ECO:0007669"/>
    <property type="project" value="UniProtKB-KW"/>
</dbReference>
<organism evidence="1 2">
    <name type="scientific">Aspergillus kawachii</name>
    <name type="common">White koji mold</name>
    <name type="synonym">Aspergillus awamori var. kawachi</name>
    <dbReference type="NCBI Taxonomy" id="1069201"/>
    <lineage>
        <taxon>Eukaryota</taxon>
        <taxon>Fungi</taxon>
        <taxon>Dikarya</taxon>
        <taxon>Ascomycota</taxon>
        <taxon>Pezizomycotina</taxon>
        <taxon>Eurotiomycetes</taxon>
        <taxon>Eurotiomycetidae</taxon>
        <taxon>Eurotiales</taxon>
        <taxon>Aspergillaceae</taxon>
        <taxon>Aspergillus</taxon>
        <taxon>Aspergillus subgen. Circumdati</taxon>
    </lineage>
</organism>
<proteinExistence type="predicted"/>
<comment type="caution">
    <text evidence="1">The sequence shown here is derived from an EMBL/GenBank/DDBJ whole genome shotgun (WGS) entry which is preliminary data.</text>
</comment>
<dbReference type="AlphaFoldDB" id="A0A146FFQ2"/>
<evidence type="ECO:0000313" key="2">
    <source>
        <dbReference type="Proteomes" id="UP000075230"/>
    </source>
</evidence>
<reference evidence="2" key="2">
    <citation type="submission" date="2016-02" db="EMBL/GenBank/DDBJ databases">
        <title>Genome sequencing of Aspergillus luchuensis NBRC 4314.</title>
        <authorList>
            <person name="Yamada O."/>
        </authorList>
    </citation>
    <scope>NUCLEOTIDE SEQUENCE [LARGE SCALE GENOMIC DNA]</scope>
    <source>
        <strain evidence="2">RIB 2604</strain>
    </source>
</reference>
<keyword evidence="1" id="KW-0378">Hydrolase</keyword>
<protein>
    <submittedName>
        <fullName evidence="1">Ubiquitin carboxyl-terminal hydrolase</fullName>
    </submittedName>
</protein>
<evidence type="ECO:0000313" key="1">
    <source>
        <dbReference type="EMBL" id="GAT24422.1"/>
    </source>
</evidence>
<sequence>MASCRCRVRSCPSFRRVRRRRFDNAHNAQDDIVTNQTIQGQRVLAAG</sequence>
<gene>
    <name evidence="1" type="ORF">RIB2604_01802490</name>
</gene>
<name>A0A146FFQ2_ASPKA</name>
<dbReference type="Proteomes" id="UP000075230">
    <property type="component" value="Unassembled WGS sequence"/>
</dbReference>
<dbReference type="EMBL" id="BCWF01000018">
    <property type="protein sequence ID" value="GAT24422.1"/>
    <property type="molecule type" value="Genomic_DNA"/>
</dbReference>
<accession>A0A146FFQ2</accession>
<reference evidence="1 2" key="1">
    <citation type="journal article" date="2016" name="DNA Res.">
        <title>Genome sequence of Aspergillus luchuensis NBRC 4314.</title>
        <authorList>
            <person name="Yamada O."/>
            <person name="Machida M."/>
            <person name="Hosoyama A."/>
            <person name="Goto M."/>
            <person name="Takahashi T."/>
            <person name="Futagami T."/>
            <person name="Yamagata Y."/>
            <person name="Takeuchi M."/>
            <person name="Kobayashi T."/>
            <person name="Koike H."/>
            <person name="Abe K."/>
            <person name="Asai K."/>
            <person name="Arita M."/>
            <person name="Fujita N."/>
            <person name="Fukuda K."/>
            <person name="Higa K."/>
            <person name="Horikawa H."/>
            <person name="Ishikawa T."/>
            <person name="Jinno K."/>
            <person name="Kato Y."/>
            <person name="Kirimura K."/>
            <person name="Mizutani O."/>
            <person name="Nakasone K."/>
            <person name="Sano M."/>
            <person name="Shiraishi Y."/>
            <person name="Tsukahara M."/>
            <person name="Gomi K."/>
        </authorList>
    </citation>
    <scope>NUCLEOTIDE SEQUENCE [LARGE SCALE GENOMIC DNA]</scope>
    <source>
        <strain evidence="1 2">RIB 2604</strain>
    </source>
</reference>